<keyword evidence="1 2" id="KW-0238">DNA-binding</keyword>
<dbReference type="AlphaFoldDB" id="A0AAD5VKU2"/>
<feature type="DNA-binding region" description="HMG box" evidence="2">
    <location>
        <begin position="121"/>
        <end position="190"/>
    </location>
</feature>
<dbReference type="Proteomes" id="UP001213000">
    <property type="component" value="Unassembled WGS sequence"/>
</dbReference>
<organism evidence="5 6">
    <name type="scientific">Leucocoprinus birnbaumii</name>
    <dbReference type="NCBI Taxonomy" id="56174"/>
    <lineage>
        <taxon>Eukaryota</taxon>
        <taxon>Fungi</taxon>
        <taxon>Dikarya</taxon>
        <taxon>Basidiomycota</taxon>
        <taxon>Agaricomycotina</taxon>
        <taxon>Agaricomycetes</taxon>
        <taxon>Agaricomycetidae</taxon>
        <taxon>Agaricales</taxon>
        <taxon>Agaricineae</taxon>
        <taxon>Agaricaceae</taxon>
        <taxon>Leucocoprinus</taxon>
    </lineage>
</organism>
<dbReference type="Pfam" id="PF00505">
    <property type="entry name" value="HMG_box"/>
    <property type="match status" value="2"/>
</dbReference>
<gene>
    <name evidence="5" type="ORF">NP233_g9231</name>
</gene>
<comment type="caution">
    <text evidence="5">The sequence shown here is derived from an EMBL/GenBank/DDBJ whole genome shotgun (WGS) entry which is preliminary data.</text>
</comment>
<dbReference type="InterPro" id="IPR050342">
    <property type="entry name" value="HMGB"/>
</dbReference>
<feature type="region of interest" description="Disordered" evidence="3">
    <location>
        <begin position="65"/>
        <end position="111"/>
    </location>
</feature>
<evidence type="ECO:0000256" key="1">
    <source>
        <dbReference type="ARBA" id="ARBA00023125"/>
    </source>
</evidence>
<name>A0AAD5VKU2_9AGAR</name>
<feature type="compositionally biased region" description="Basic and acidic residues" evidence="3">
    <location>
        <begin position="93"/>
        <end position="111"/>
    </location>
</feature>
<evidence type="ECO:0000256" key="3">
    <source>
        <dbReference type="SAM" id="MobiDB-lite"/>
    </source>
</evidence>
<sequence>MLVWILRRETPIGLTTGNFALCFPSTMLFTATLTATRRVISTTVVSRPFLTRFIASTPAFAAPAKASTTKTTKASKATKPAKPKTAKAKAKAKKETKPKATKKAKADAKPTFTRKDLKVPRRPNVSAYLMFTKETFAETASSAKTLVEAQANMQASAAKWKSLSEEEKKPYYQLAEQENEKLGKDFDQWKSTVDPKVLRAINKKRKEQGKARILPPSKGLPKRPTTPFFRFLAEFRAKQDSPSKTTDITTRAGAVWRELPEGDKKAYADAYEKAMKAYREEHGL</sequence>
<keyword evidence="6" id="KW-1185">Reference proteome</keyword>
<dbReference type="SUPFAM" id="SSF47095">
    <property type="entry name" value="HMG-box"/>
    <property type="match status" value="2"/>
</dbReference>
<dbReference type="GO" id="GO:0005634">
    <property type="term" value="C:nucleus"/>
    <property type="evidence" value="ECO:0007669"/>
    <property type="project" value="UniProtKB-UniRule"/>
</dbReference>
<dbReference type="PROSITE" id="PS50118">
    <property type="entry name" value="HMG_BOX_2"/>
    <property type="match status" value="2"/>
</dbReference>
<evidence type="ECO:0000313" key="5">
    <source>
        <dbReference type="EMBL" id="KAJ3562991.1"/>
    </source>
</evidence>
<evidence type="ECO:0000313" key="6">
    <source>
        <dbReference type="Proteomes" id="UP001213000"/>
    </source>
</evidence>
<dbReference type="Gene3D" id="1.10.30.10">
    <property type="entry name" value="High mobility group box domain"/>
    <property type="match status" value="2"/>
</dbReference>
<reference evidence="5" key="1">
    <citation type="submission" date="2022-07" db="EMBL/GenBank/DDBJ databases">
        <title>Genome Sequence of Leucocoprinus birnbaumii.</title>
        <authorList>
            <person name="Buettner E."/>
        </authorList>
    </citation>
    <scope>NUCLEOTIDE SEQUENCE</scope>
    <source>
        <strain evidence="5">VT141</strain>
    </source>
</reference>
<feature type="compositionally biased region" description="Basic residues" evidence="3">
    <location>
        <begin position="79"/>
        <end position="92"/>
    </location>
</feature>
<evidence type="ECO:0000259" key="4">
    <source>
        <dbReference type="PROSITE" id="PS50118"/>
    </source>
</evidence>
<dbReference type="InterPro" id="IPR009071">
    <property type="entry name" value="HMG_box_dom"/>
</dbReference>
<feature type="domain" description="HMG box" evidence="4">
    <location>
        <begin position="121"/>
        <end position="190"/>
    </location>
</feature>
<dbReference type="SMART" id="SM00398">
    <property type="entry name" value="HMG"/>
    <property type="match status" value="2"/>
</dbReference>
<accession>A0AAD5VKU2</accession>
<feature type="DNA-binding region" description="HMG box" evidence="2">
    <location>
        <begin position="221"/>
        <end position="284"/>
    </location>
</feature>
<dbReference type="GO" id="GO:0003677">
    <property type="term" value="F:DNA binding"/>
    <property type="evidence" value="ECO:0007669"/>
    <property type="project" value="UniProtKB-UniRule"/>
</dbReference>
<dbReference type="EMBL" id="JANIEX010000808">
    <property type="protein sequence ID" value="KAJ3562991.1"/>
    <property type="molecule type" value="Genomic_DNA"/>
</dbReference>
<keyword evidence="2" id="KW-0539">Nucleus</keyword>
<protein>
    <recommendedName>
        <fullName evidence="4">HMG box domain-containing protein</fullName>
    </recommendedName>
</protein>
<dbReference type="PANTHER" id="PTHR48112">
    <property type="entry name" value="HIGH MOBILITY GROUP PROTEIN DSP1"/>
    <property type="match status" value="1"/>
</dbReference>
<proteinExistence type="predicted"/>
<evidence type="ECO:0000256" key="2">
    <source>
        <dbReference type="PROSITE-ProRule" id="PRU00267"/>
    </source>
</evidence>
<feature type="domain" description="HMG box" evidence="4">
    <location>
        <begin position="221"/>
        <end position="284"/>
    </location>
</feature>
<dbReference type="InterPro" id="IPR036910">
    <property type="entry name" value="HMG_box_dom_sf"/>
</dbReference>
<feature type="compositionally biased region" description="Low complexity" evidence="3">
    <location>
        <begin position="65"/>
        <end position="78"/>
    </location>
</feature>